<protein>
    <submittedName>
        <fullName evidence="2">Uncharacterized protein</fullName>
    </submittedName>
</protein>
<dbReference type="EMBL" id="PEBV01000013">
    <property type="protein sequence ID" value="PTQ53616.1"/>
    <property type="molecule type" value="Genomic_DNA"/>
</dbReference>
<proteinExistence type="predicted"/>
<accession>A0A2T5GBS3</accession>
<dbReference type="Proteomes" id="UP000244180">
    <property type="component" value="Unassembled WGS sequence"/>
</dbReference>
<dbReference type="AlphaFoldDB" id="A0A2T5GBS3"/>
<evidence type="ECO:0000313" key="3">
    <source>
        <dbReference type="Proteomes" id="UP000244180"/>
    </source>
</evidence>
<feature type="region of interest" description="Disordered" evidence="1">
    <location>
        <begin position="1"/>
        <end position="48"/>
    </location>
</feature>
<evidence type="ECO:0000256" key="1">
    <source>
        <dbReference type="SAM" id="MobiDB-lite"/>
    </source>
</evidence>
<evidence type="ECO:0000313" key="2">
    <source>
        <dbReference type="EMBL" id="PTQ53616.1"/>
    </source>
</evidence>
<name>A0A2T5GBS3_HYDSH</name>
<organism evidence="2 3">
    <name type="scientific">Hydrogenibacillus schlegelii</name>
    <name type="common">Bacillus schlegelii</name>
    <dbReference type="NCBI Taxonomy" id="1484"/>
    <lineage>
        <taxon>Bacteria</taxon>
        <taxon>Bacillati</taxon>
        <taxon>Bacillota</taxon>
        <taxon>Bacilli</taxon>
        <taxon>Bacillales</taxon>
        <taxon>Bacillales Family X. Incertae Sedis</taxon>
        <taxon>Hydrogenibacillus</taxon>
    </lineage>
</organism>
<comment type="caution">
    <text evidence="2">The sequence shown here is derived from an EMBL/GenBank/DDBJ whole genome shotgun (WGS) entry which is preliminary data.</text>
</comment>
<sequence length="62" mass="6912">MDSASAIARPAPDGARFRPGMHRRPPAPATKTGRLPEDRTHGRTNIRSIDIPRRIRYTASMC</sequence>
<gene>
    <name evidence="2" type="ORF">HSCHL_1681</name>
</gene>
<reference evidence="2 3" key="1">
    <citation type="submission" date="2017-08" db="EMBL/GenBank/DDBJ databases">
        <title>Burning lignite coal seam in the remote Altai Mountains harbors a hydrogen-driven thermophilic microbial community.</title>
        <authorList>
            <person name="Kadnikov V.V."/>
            <person name="Mardanov A.V."/>
            <person name="Ivasenko D."/>
            <person name="Beletsky A.V."/>
            <person name="Karnachuk O.V."/>
            <person name="Ravin N.V."/>
        </authorList>
    </citation>
    <scope>NUCLEOTIDE SEQUENCE [LARGE SCALE GENOMIC DNA]</scope>
    <source>
        <strain evidence="2">AL33</strain>
    </source>
</reference>